<gene>
    <name evidence="3" type="ORF">GCM10023143_03650</name>
</gene>
<comment type="caution">
    <text evidence="3">The sequence shown here is derived from an EMBL/GenBank/DDBJ whole genome shotgun (WGS) entry which is preliminary data.</text>
</comment>
<evidence type="ECO:0000313" key="4">
    <source>
        <dbReference type="Proteomes" id="UP001501207"/>
    </source>
</evidence>
<feature type="transmembrane region" description="Helical" evidence="1">
    <location>
        <begin position="161"/>
        <end position="178"/>
    </location>
</feature>
<evidence type="ECO:0000256" key="1">
    <source>
        <dbReference type="SAM" id="Phobius"/>
    </source>
</evidence>
<accession>A0ABP8FE65</accession>
<name>A0ABP8FE65_9BACT</name>
<reference evidence="4" key="1">
    <citation type="journal article" date="2019" name="Int. J. Syst. Evol. Microbiol.">
        <title>The Global Catalogue of Microorganisms (GCM) 10K type strain sequencing project: providing services to taxonomists for standard genome sequencing and annotation.</title>
        <authorList>
            <consortium name="The Broad Institute Genomics Platform"/>
            <consortium name="The Broad Institute Genome Sequencing Center for Infectious Disease"/>
            <person name="Wu L."/>
            <person name="Ma J."/>
        </authorList>
    </citation>
    <scope>NUCLEOTIDE SEQUENCE [LARGE SCALE GENOMIC DNA]</scope>
    <source>
        <strain evidence="4">JCM 17664</strain>
    </source>
</reference>
<feature type="signal peptide" evidence="2">
    <location>
        <begin position="1"/>
        <end position="24"/>
    </location>
</feature>
<feature type="chain" id="PRO_5045831400" description="Protein BatD" evidence="2">
    <location>
        <begin position="25"/>
        <end position="313"/>
    </location>
</feature>
<proteinExistence type="predicted"/>
<evidence type="ECO:0008006" key="5">
    <source>
        <dbReference type="Google" id="ProtNLM"/>
    </source>
</evidence>
<keyword evidence="1" id="KW-1133">Transmembrane helix</keyword>
<dbReference type="RefSeq" id="WP_344974402.1">
    <property type="nucleotide sequence ID" value="NZ_BAABFN010000001.1"/>
</dbReference>
<keyword evidence="1" id="KW-0812">Transmembrane</keyword>
<keyword evidence="2" id="KW-0732">Signal</keyword>
<keyword evidence="4" id="KW-1185">Reference proteome</keyword>
<protein>
    <recommendedName>
        <fullName evidence="5">Protein BatD</fullName>
    </recommendedName>
</protein>
<organism evidence="3 4">
    <name type="scientific">Compostibacter hankyongensis</name>
    <dbReference type="NCBI Taxonomy" id="1007089"/>
    <lineage>
        <taxon>Bacteria</taxon>
        <taxon>Pseudomonadati</taxon>
        <taxon>Bacteroidota</taxon>
        <taxon>Chitinophagia</taxon>
        <taxon>Chitinophagales</taxon>
        <taxon>Chitinophagaceae</taxon>
        <taxon>Compostibacter</taxon>
    </lineage>
</organism>
<evidence type="ECO:0000256" key="2">
    <source>
        <dbReference type="SAM" id="SignalP"/>
    </source>
</evidence>
<dbReference type="Proteomes" id="UP001501207">
    <property type="component" value="Unassembled WGS sequence"/>
</dbReference>
<sequence>MKRNRITALLFFISFLFPATFACAQQPKVSARIDSSHILIGQQFRLLLEGQADASRGGFSWATVPDTFNHLMVVDRGKIDTLTNGAQQTYRQAIVLTGFDSGRWQVPALSFGWKAAGGSTPPDTLHTSPLQVMVNTVPVDTTQPFRPIKDVRRVPVNLIDFWYIPAILLALLIAFFVWRRYRGRKKPLQERPAAPPPPPYETALKALHELEAEKLWQAGEVKTYYIRLTDILRIYMERQFRIPAMELTTDEVLQQIKKVTQLSQRRETLQYILQTADLAKFAKLQPMQEEHERCMKSAYQLLEWTKPKEEEEK</sequence>
<dbReference type="EMBL" id="BAABFN010000001">
    <property type="protein sequence ID" value="GAA4301693.1"/>
    <property type="molecule type" value="Genomic_DNA"/>
</dbReference>
<keyword evidence="1" id="KW-0472">Membrane</keyword>
<evidence type="ECO:0000313" key="3">
    <source>
        <dbReference type="EMBL" id="GAA4301693.1"/>
    </source>
</evidence>
<dbReference type="PROSITE" id="PS51257">
    <property type="entry name" value="PROKAR_LIPOPROTEIN"/>
    <property type="match status" value="1"/>
</dbReference>